<name>A0A2S6GQR6_9PSEU</name>
<feature type="region of interest" description="Disordered" evidence="8">
    <location>
        <begin position="1"/>
        <end position="25"/>
    </location>
</feature>
<proteinExistence type="predicted"/>
<keyword evidence="7" id="KW-0131">Cell cycle</keyword>
<evidence type="ECO:0000256" key="2">
    <source>
        <dbReference type="ARBA" id="ARBA00022475"/>
    </source>
</evidence>
<dbReference type="PROSITE" id="PS51779">
    <property type="entry name" value="POTRA"/>
    <property type="match status" value="1"/>
</dbReference>
<dbReference type="PANTHER" id="PTHR37820">
    <property type="entry name" value="CELL DIVISION PROTEIN DIVIB"/>
    <property type="match status" value="1"/>
</dbReference>
<evidence type="ECO:0000256" key="7">
    <source>
        <dbReference type="ARBA" id="ARBA00023306"/>
    </source>
</evidence>
<evidence type="ECO:0000256" key="6">
    <source>
        <dbReference type="ARBA" id="ARBA00023136"/>
    </source>
</evidence>
<evidence type="ECO:0000313" key="12">
    <source>
        <dbReference type="Proteomes" id="UP000239203"/>
    </source>
</evidence>
<feature type="transmembrane region" description="Helical" evidence="9">
    <location>
        <begin position="40"/>
        <end position="58"/>
    </location>
</feature>
<evidence type="ECO:0000259" key="10">
    <source>
        <dbReference type="PROSITE" id="PS51779"/>
    </source>
</evidence>
<dbReference type="InterPro" id="IPR013685">
    <property type="entry name" value="POTRA_FtsQ_type"/>
</dbReference>
<keyword evidence="4 9" id="KW-0812">Transmembrane</keyword>
<dbReference type="PANTHER" id="PTHR37820:SF1">
    <property type="entry name" value="CELL DIVISION PROTEIN FTSQ"/>
    <property type="match status" value="1"/>
</dbReference>
<keyword evidence="5 9" id="KW-1133">Transmembrane helix</keyword>
<dbReference type="InterPro" id="IPR005548">
    <property type="entry name" value="Cell_div_FtsQ/DivIB_C"/>
</dbReference>
<keyword evidence="12" id="KW-1185">Reference proteome</keyword>
<dbReference type="InterPro" id="IPR034746">
    <property type="entry name" value="POTRA"/>
</dbReference>
<evidence type="ECO:0000256" key="3">
    <source>
        <dbReference type="ARBA" id="ARBA00022618"/>
    </source>
</evidence>
<sequence>MTGAAPGRVGGRARRGPRRKAARRPVRTATALPVLSTRRWAVLGTMAVVTVVVCLVFFTPVLGVRAIEVTGVQGLTPDEVRAAAAVESGTPLVRVDTDEVATRIRQLPRVGTVEVRRSFPGTLEVAITERTPVAVVVAHDGAHLLDAAAVDYGVLKAPPAGLPTLDSGGEQATRGAVTVLAAIPPQLSKQVVSVTARTPSDIRLNLADGRAVKWGDSDNTRRKSAVLAALLSQEGKTFDVAAPDFPTIS</sequence>
<feature type="domain" description="POTRA" evidence="10">
    <location>
        <begin position="62"/>
        <end position="130"/>
    </location>
</feature>
<dbReference type="Pfam" id="PF03799">
    <property type="entry name" value="FtsQ_DivIB_C"/>
    <property type="match status" value="1"/>
</dbReference>
<accession>A0A2S6GQR6</accession>
<evidence type="ECO:0000313" key="11">
    <source>
        <dbReference type="EMBL" id="PPK67539.1"/>
    </source>
</evidence>
<dbReference type="GO" id="GO:0051301">
    <property type="term" value="P:cell division"/>
    <property type="evidence" value="ECO:0007669"/>
    <property type="project" value="UniProtKB-KW"/>
</dbReference>
<dbReference type="OrthoDB" id="9790760at2"/>
<protein>
    <submittedName>
        <fullName evidence="11">Cell division protein FtsQ</fullName>
    </submittedName>
</protein>
<dbReference type="Proteomes" id="UP000239203">
    <property type="component" value="Unassembled WGS sequence"/>
</dbReference>
<keyword evidence="3 11" id="KW-0132">Cell division</keyword>
<dbReference type="InterPro" id="IPR050487">
    <property type="entry name" value="FtsQ_DivIB"/>
</dbReference>
<evidence type="ECO:0000256" key="1">
    <source>
        <dbReference type="ARBA" id="ARBA00004370"/>
    </source>
</evidence>
<dbReference type="Pfam" id="PF08478">
    <property type="entry name" value="POTRA_1"/>
    <property type="match status" value="1"/>
</dbReference>
<keyword evidence="2" id="KW-1003">Cell membrane</keyword>
<gene>
    <name evidence="11" type="ORF">CLV40_107204</name>
</gene>
<dbReference type="EMBL" id="PTIX01000007">
    <property type="protein sequence ID" value="PPK67539.1"/>
    <property type="molecule type" value="Genomic_DNA"/>
</dbReference>
<dbReference type="GO" id="GO:0005886">
    <property type="term" value="C:plasma membrane"/>
    <property type="evidence" value="ECO:0007669"/>
    <property type="project" value="TreeGrafter"/>
</dbReference>
<reference evidence="11 12" key="1">
    <citation type="submission" date="2018-02" db="EMBL/GenBank/DDBJ databases">
        <title>Genomic Encyclopedia of Archaeal and Bacterial Type Strains, Phase II (KMG-II): from individual species to whole genera.</title>
        <authorList>
            <person name="Goeker M."/>
        </authorList>
    </citation>
    <scope>NUCLEOTIDE SEQUENCE [LARGE SCALE GENOMIC DNA]</scope>
    <source>
        <strain evidence="11 12">YU 961-1</strain>
    </source>
</reference>
<evidence type="ECO:0000256" key="4">
    <source>
        <dbReference type="ARBA" id="ARBA00022692"/>
    </source>
</evidence>
<evidence type="ECO:0000256" key="5">
    <source>
        <dbReference type="ARBA" id="ARBA00022989"/>
    </source>
</evidence>
<organism evidence="11 12">
    <name type="scientific">Actinokineospora auranticolor</name>
    <dbReference type="NCBI Taxonomy" id="155976"/>
    <lineage>
        <taxon>Bacteria</taxon>
        <taxon>Bacillati</taxon>
        <taxon>Actinomycetota</taxon>
        <taxon>Actinomycetes</taxon>
        <taxon>Pseudonocardiales</taxon>
        <taxon>Pseudonocardiaceae</taxon>
        <taxon>Actinokineospora</taxon>
    </lineage>
</organism>
<comment type="subcellular location">
    <subcellularLocation>
        <location evidence="1">Membrane</location>
    </subcellularLocation>
</comment>
<feature type="compositionally biased region" description="Basic residues" evidence="8">
    <location>
        <begin position="11"/>
        <end position="25"/>
    </location>
</feature>
<dbReference type="AlphaFoldDB" id="A0A2S6GQR6"/>
<evidence type="ECO:0000256" key="9">
    <source>
        <dbReference type="SAM" id="Phobius"/>
    </source>
</evidence>
<keyword evidence="6 9" id="KW-0472">Membrane</keyword>
<dbReference type="Gene3D" id="3.10.20.310">
    <property type="entry name" value="membrane protein fhac"/>
    <property type="match status" value="1"/>
</dbReference>
<comment type="caution">
    <text evidence="11">The sequence shown here is derived from an EMBL/GenBank/DDBJ whole genome shotgun (WGS) entry which is preliminary data.</text>
</comment>
<evidence type="ECO:0000256" key="8">
    <source>
        <dbReference type="SAM" id="MobiDB-lite"/>
    </source>
</evidence>